<dbReference type="AlphaFoldDB" id="A0A9W7DQX3"/>
<reference evidence="1" key="1">
    <citation type="submission" date="2022-07" db="EMBL/GenBank/DDBJ databases">
        <title>Genome analysis of Parmales, a sister group of diatoms, reveals the evolutionary specialization of diatoms from phago-mixotrophs to photoautotrophs.</title>
        <authorList>
            <person name="Ban H."/>
            <person name="Sato S."/>
            <person name="Yoshikawa S."/>
            <person name="Kazumasa Y."/>
            <person name="Nakamura Y."/>
            <person name="Ichinomiya M."/>
            <person name="Saitoh K."/>
            <person name="Sato N."/>
            <person name="Blanc-Mathieu R."/>
            <person name="Endo H."/>
            <person name="Kuwata A."/>
            <person name="Ogata H."/>
        </authorList>
    </citation>
    <scope>NUCLEOTIDE SEQUENCE</scope>
</reference>
<gene>
    <name evidence="1" type="ORF">TrRE_jg6623</name>
</gene>
<dbReference type="EMBL" id="BRXZ01003274">
    <property type="protein sequence ID" value="GMH51392.1"/>
    <property type="molecule type" value="Genomic_DNA"/>
</dbReference>
<protein>
    <submittedName>
        <fullName evidence="1">Uncharacterized protein</fullName>
    </submittedName>
</protein>
<proteinExistence type="predicted"/>
<accession>A0A9W7DQX3</accession>
<feature type="non-terminal residue" evidence="1">
    <location>
        <position position="1"/>
    </location>
</feature>
<keyword evidence="2" id="KW-1185">Reference proteome</keyword>
<organism evidence="1 2">
    <name type="scientific">Triparma retinervis</name>
    <dbReference type="NCBI Taxonomy" id="2557542"/>
    <lineage>
        <taxon>Eukaryota</taxon>
        <taxon>Sar</taxon>
        <taxon>Stramenopiles</taxon>
        <taxon>Ochrophyta</taxon>
        <taxon>Bolidophyceae</taxon>
        <taxon>Parmales</taxon>
        <taxon>Triparmaceae</taxon>
        <taxon>Triparma</taxon>
    </lineage>
</organism>
<dbReference type="Proteomes" id="UP001165082">
    <property type="component" value="Unassembled WGS sequence"/>
</dbReference>
<evidence type="ECO:0000313" key="1">
    <source>
        <dbReference type="EMBL" id="GMH51392.1"/>
    </source>
</evidence>
<comment type="caution">
    <text evidence="1">The sequence shown here is derived from an EMBL/GenBank/DDBJ whole genome shotgun (WGS) entry which is preliminary data.</text>
</comment>
<name>A0A9W7DQX3_9STRA</name>
<sequence length="90" mass="9981">MNESADQPFPDPPTSMINDSLILEGDEEKMDEKLSQSQLDDLASKLSPSFSLYNVDELFLDDDEVGDGGDISNIDIGQFESEPVRVQEVK</sequence>
<evidence type="ECO:0000313" key="2">
    <source>
        <dbReference type="Proteomes" id="UP001165082"/>
    </source>
</evidence>